<protein>
    <submittedName>
        <fullName evidence="2">Uncharacterized protein</fullName>
    </submittedName>
</protein>
<keyword evidence="1" id="KW-1133">Transmembrane helix</keyword>
<keyword evidence="1" id="KW-0812">Transmembrane</keyword>
<gene>
    <name evidence="2" type="ORF">QHG74_10390</name>
</gene>
<dbReference type="EMBL" id="JARZAK010000005">
    <property type="protein sequence ID" value="MDY7258126.1"/>
    <property type="molecule type" value="Genomic_DNA"/>
</dbReference>
<reference evidence="2 3" key="1">
    <citation type="submission" date="2023-04" db="EMBL/GenBank/DDBJ databases">
        <title>Bacteroides pacosi sp. nov., isolated from the fecal material of an alpaca.</title>
        <authorList>
            <person name="Miller S."/>
            <person name="Hendry M."/>
            <person name="King J."/>
            <person name="Sankaranarayanan K."/>
            <person name="Lawson P.A."/>
        </authorList>
    </citation>
    <scope>NUCLEOTIDE SEQUENCE [LARGE SCALE GENOMIC DNA]</scope>
    <source>
        <strain evidence="2 3">A2-P53</strain>
    </source>
</reference>
<accession>A0ABU5HPU9</accession>
<evidence type="ECO:0000313" key="2">
    <source>
        <dbReference type="EMBL" id="MDY7258126.1"/>
    </source>
</evidence>
<feature type="transmembrane region" description="Helical" evidence="1">
    <location>
        <begin position="12"/>
        <end position="40"/>
    </location>
</feature>
<name>A0ABU5HPU9_9BACE</name>
<evidence type="ECO:0000313" key="3">
    <source>
        <dbReference type="Proteomes" id="UP001292913"/>
    </source>
</evidence>
<organism evidence="2 3">
    <name type="scientific">Bacteroides vicugnae</name>
    <dbReference type="NCBI Taxonomy" id="3037989"/>
    <lineage>
        <taxon>Bacteria</taxon>
        <taxon>Pseudomonadati</taxon>
        <taxon>Bacteroidota</taxon>
        <taxon>Bacteroidia</taxon>
        <taxon>Bacteroidales</taxon>
        <taxon>Bacteroidaceae</taxon>
        <taxon>Bacteroides</taxon>
    </lineage>
</organism>
<dbReference type="RefSeq" id="WP_272196463.1">
    <property type="nucleotide sequence ID" value="NZ_JARZAK010000005.1"/>
</dbReference>
<sequence length="56" mass="6808">MNKSKLKWRVVWSLYCIPGVLLAIPILSFTYILMPFVWIAERMGRLKYYLIRKYKP</sequence>
<proteinExistence type="predicted"/>
<evidence type="ECO:0000256" key="1">
    <source>
        <dbReference type="SAM" id="Phobius"/>
    </source>
</evidence>
<comment type="caution">
    <text evidence="2">The sequence shown here is derived from an EMBL/GenBank/DDBJ whole genome shotgun (WGS) entry which is preliminary data.</text>
</comment>
<keyword evidence="3" id="KW-1185">Reference proteome</keyword>
<keyword evidence="1" id="KW-0472">Membrane</keyword>
<dbReference type="Proteomes" id="UP001292913">
    <property type="component" value="Unassembled WGS sequence"/>
</dbReference>